<dbReference type="EMBL" id="AZBU02000011">
    <property type="protein sequence ID" value="TKR61464.1"/>
    <property type="molecule type" value="Genomic_DNA"/>
</dbReference>
<dbReference type="GO" id="GO:0004869">
    <property type="term" value="F:cysteine-type endopeptidase inhibitor activity"/>
    <property type="evidence" value="ECO:0007669"/>
    <property type="project" value="UniProtKB-KW"/>
</dbReference>
<feature type="signal peptide" evidence="4">
    <location>
        <begin position="1"/>
        <end position="15"/>
    </location>
</feature>
<dbReference type="InterPro" id="IPR000010">
    <property type="entry name" value="Cystatin_dom"/>
</dbReference>
<evidence type="ECO:0000256" key="1">
    <source>
        <dbReference type="ARBA" id="ARBA00009403"/>
    </source>
</evidence>
<dbReference type="AlphaFoldDB" id="A0A4U5LYS9"/>
<comment type="caution">
    <text evidence="6">The sequence shown here is derived from an EMBL/GenBank/DDBJ whole genome shotgun (WGS) entry which is preliminary data.</text>
</comment>
<dbReference type="SMART" id="SM00043">
    <property type="entry name" value="CY"/>
    <property type="match status" value="1"/>
</dbReference>
<dbReference type="CDD" id="cd00042">
    <property type="entry name" value="CY"/>
    <property type="match status" value="1"/>
</dbReference>
<evidence type="ECO:0000313" key="6">
    <source>
        <dbReference type="EMBL" id="TKR61464.1"/>
    </source>
</evidence>
<proteinExistence type="inferred from homology"/>
<sequence length="97" mass="10904">MDYLWLAALFSLAHGLIPGGWREIDPKGNCVQDIAWRSVDLVNERHHNSAYYLVPLKVTKAQSQIVAGINYRITVDYGYASCKREVRAKLSLAVKAV</sequence>
<protein>
    <recommendedName>
        <fullName evidence="5">Cystatin domain-containing protein</fullName>
    </recommendedName>
</protein>
<evidence type="ECO:0000259" key="5">
    <source>
        <dbReference type="SMART" id="SM00043"/>
    </source>
</evidence>
<organism evidence="6 7">
    <name type="scientific">Steinernema carpocapsae</name>
    <name type="common">Entomopathogenic nematode</name>
    <dbReference type="NCBI Taxonomy" id="34508"/>
    <lineage>
        <taxon>Eukaryota</taxon>
        <taxon>Metazoa</taxon>
        <taxon>Ecdysozoa</taxon>
        <taxon>Nematoda</taxon>
        <taxon>Chromadorea</taxon>
        <taxon>Rhabditida</taxon>
        <taxon>Tylenchina</taxon>
        <taxon>Panagrolaimomorpha</taxon>
        <taxon>Strongyloidoidea</taxon>
        <taxon>Steinernematidae</taxon>
        <taxon>Steinernema</taxon>
    </lineage>
</organism>
<evidence type="ECO:0000256" key="4">
    <source>
        <dbReference type="SAM" id="SignalP"/>
    </source>
</evidence>
<dbReference type="GO" id="GO:0005737">
    <property type="term" value="C:cytoplasm"/>
    <property type="evidence" value="ECO:0007669"/>
    <property type="project" value="TreeGrafter"/>
</dbReference>
<dbReference type="GO" id="GO:0005615">
    <property type="term" value="C:extracellular space"/>
    <property type="evidence" value="ECO:0007669"/>
    <property type="project" value="TreeGrafter"/>
</dbReference>
<accession>A0A4U5LYS9</accession>
<dbReference type="SUPFAM" id="SSF54403">
    <property type="entry name" value="Cystatin/monellin"/>
    <property type="match status" value="1"/>
</dbReference>
<evidence type="ECO:0000256" key="2">
    <source>
        <dbReference type="ARBA" id="ARBA00022690"/>
    </source>
</evidence>
<feature type="chain" id="PRO_5020866925" description="Cystatin domain-containing protein" evidence="4">
    <location>
        <begin position="16"/>
        <end position="97"/>
    </location>
</feature>
<dbReference type="Proteomes" id="UP000298663">
    <property type="component" value="Unassembled WGS sequence"/>
</dbReference>
<keyword evidence="3" id="KW-0789">Thiol protease inhibitor</keyword>
<dbReference type="OrthoDB" id="5864905at2759"/>
<keyword evidence="2" id="KW-0646">Protease inhibitor</keyword>
<dbReference type="InterPro" id="IPR018073">
    <property type="entry name" value="Prot_inh_cystat_CS"/>
</dbReference>
<evidence type="ECO:0000256" key="3">
    <source>
        <dbReference type="ARBA" id="ARBA00022704"/>
    </source>
</evidence>
<dbReference type="Pfam" id="PF00031">
    <property type="entry name" value="Cystatin"/>
    <property type="match status" value="1"/>
</dbReference>
<dbReference type="PROSITE" id="PS00287">
    <property type="entry name" value="CYSTATIN"/>
    <property type="match status" value="1"/>
</dbReference>
<gene>
    <name evidence="6" type="ORF">L596_028569</name>
</gene>
<dbReference type="PANTHER" id="PTHR46186">
    <property type="entry name" value="CYSTATIN"/>
    <property type="match status" value="1"/>
</dbReference>
<comment type="similarity">
    <text evidence="1">Belongs to the cystatin family.</text>
</comment>
<evidence type="ECO:0000313" key="7">
    <source>
        <dbReference type="Proteomes" id="UP000298663"/>
    </source>
</evidence>
<keyword evidence="7" id="KW-1185">Reference proteome</keyword>
<name>A0A4U5LYS9_STECR</name>
<dbReference type="InterPro" id="IPR046350">
    <property type="entry name" value="Cystatin_sf"/>
</dbReference>
<reference evidence="6 7" key="2">
    <citation type="journal article" date="2019" name="G3 (Bethesda)">
        <title>Hybrid Assembly of the Genome of the Entomopathogenic Nematode Steinernema carpocapsae Identifies the X-Chromosome.</title>
        <authorList>
            <person name="Serra L."/>
            <person name="Macchietto M."/>
            <person name="Macias-Munoz A."/>
            <person name="McGill C.J."/>
            <person name="Rodriguez I.M."/>
            <person name="Rodriguez B."/>
            <person name="Murad R."/>
            <person name="Mortazavi A."/>
        </authorList>
    </citation>
    <scope>NUCLEOTIDE SEQUENCE [LARGE SCALE GENOMIC DNA]</scope>
    <source>
        <strain evidence="6 7">ALL</strain>
    </source>
</reference>
<dbReference type="PANTHER" id="PTHR46186:SF2">
    <property type="entry name" value="CYSTATIN"/>
    <property type="match status" value="1"/>
</dbReference>
<dbReference type="Gene3D" id="3.10.450.10">
    <property type="match status" value="1"/>
</dbReference>
<keyword evidence="4" id="KW-0732">Signal</keyword>
<feature type="domain" description="Cystatin" evidence="5">
    <location>
        <begin position="16"/>
        <end position="97"/>
    </location>
</feature>
<reference evidence="6 7" key="1">
    <citation type="journal article" date="2015" name="Genome Biol.">
        <title>Comparative genomics of Steinernema reveals deeply conserved gene regulatory networks.</title>
        <authorList>
            <person name="Dillman A.R."/>
            <person name="Macchietto M."/>
            <person name="Porter C.F."/>
            <person name="Rogers A."/>
            <person name="Williams B."/>
            <person name="Antoshechkin I."/>
            <person name="Lee M.M."/>
            <person name="Goodwin Z."/>
            <person name="Lu X."/>
            <person name="Lewis E.E."/>
            <person name="Goodrich-Blair H."/>
            <person name="Stock S.P."/>
            <person name="Adams B.J."/>
            <person name="Sternberg P.W."/>
            <person name="Mortazavi A."/>
        </authorList>
    </citation>
    <scope>NUCLEOTIDE SEQUENCE [LARGE SCALE GENOMIC DNA]</scope>
    <source>
        <strain evidence="6 7">ALL</strain>
    </source>
</reference>
<dbReference type="GO" id="GO:0031982">
    <property type="term" value="C:vesicle"/>
    <property type="evidence" value="ECO:0007669"/>
    <property type="project" value="TreeGrafter"/>
</dbReference>